<keyword evidence="3" id="KW-1185">Reference proteome</keyword>
<organism evidence="2 3">
    <name type="scientific">Undibacterium hunanense</name>
    <dbReference type="NCBI Taxonomy" id="2762292"/>
    <lineage>
        <taxon>Bacteria</taxon>
        <taxon>Pseudomonadati</taxon>
        <taxon>Pseudomonadota</taxon>
        <taxon>Betaproteobacteria</taxon>
        <taxon>Burkholderiales</taxon>
        <taxon>Oxalobacteraceae</taxon>
        <taxon>Undibacterium</taxon>
    </lineage>
</organism>
<feature type="transmembrane region" description="Helical" evidence="1">
    <location>
        <begin position="271"/>
        <end position="287"/>
    </location>
</feature>
<feature type="transmembrane region" description="Helical" evidence="1">
    <location>
        <begin position="219"/>
        <end position="241"/>
    </location>
</feature>
<protein>
    <recommendedName>
        <fullName evidence="4">DUF2157 domain-containing protein</fullName>
    </recommendedName>
</protein>
<keyword evidence="1" id="KW-0812">Transmembrane</keyword>
<evidence type="ECO:0000313" key="3">
    <source>
        <dbReference type="Proteomes" id="UP000650424"/>
    </source>
</evidence>
<feature type="transmembrane region" description="Helical" evidence="1">
    <location>
        <begin position="134"/>
        <end position="152"/>
    </location>
</feature>
<keyword evidence="1" id="KW-1133">Transmembrane helix</keyword>
<feature type="transmembrane region" description="Helical" evidence="1">
    <location>
        <begin position="71"/>
        <end position="94"/>
    </location>
</feature>
<evidence type="ECO:0000313" key="2">
    <source>
        <dbReference type="EMBL" id="MBC3920384.1"/>
    </source>
</evidence>
<evidence type="ECO:0000256" key="1">
    <source>
        <dbReference type="SAM" id="Phobius"/>
    </source>
</evidence>
<dbReference type="EMBL" id="JACOGF010000015">
    <property type="protein sequence ID" value="MBC3920384.1"/>
    <property type="molecule type" value="Genomic_DNA"/>
</dbReference>
<feature type="transmembrane region" description="Helical" evidence="1">
    <location>
        <begin position="40"/>
        <end position="65"/>
    </location>
</feature>
<evidence type="ECO:0008006" key="4">
    <source>
        <dbReference type="Google" id="ProtNLM"/>
    </source>
</evidence>
<proteinExistence type="predicted"/>
<feature type="transmembrane region" description="Helical" evidence="1">
    <location>
        <begin position="299"/>
        <end position="320"/>
    </location>
</feature>
<comment type="caution">
    <text evidence="2">The sequence shown here is derived from an EMBL/GenBank/DDBJ whole genome shotgun (WGS) entry which is preliminary data.</text>
</comment>
<name>A0ABR6ZXK1_9BURK</name>
<sequence>MTSKQVKQQLQQDLALWHADGLIEKSAYELLSQRYEVSKFGLIGVVKYCGIFGGFCAFLGLMGMISALSQSVAFAALVGAAISIALTWGGLRLADDVQQRYATSSKFIVTLGIALWASAVGGFLSEVLHLDRNVVLIFTGLLTIPLAFYLAYQRHNTYLLVLALLALFHWVGSWSAMFGRSSYALSIQDPKMMSVVALIAVAIGYGHERMAYPATGRFYQAWQSVGLVYLNMSLLILSVWHHYQEETVFWVFALSIATVVQIVAGARLHSGLLRGFGITFFGINLFTRFHEQFWNQLDLGSYLAAGGLLLLVTGALMEVISRSLNQAGSSVQNTNGGAA</sequence>
<feature type="transmembrane region" description="Helical" evidence="1">
    <location>
        <begin position="247"/>
        <end position="264"/>
    </location>
</feature>
<dbReference type="RefSeq" id="WP_186949877.1">
    <property type="nucleotide sequence ID" value="NZ_JACOGF010000015.1"/>
</dbReference>
<dbReference type="Proteomes" id="UP000650424">
    <property type="component" value="Unassembled WGS sequence"/>
</dbReference>
<feature type="transmembrane region" description="Helical" evidence="1">
    <location>
        <begin position="106"/>
        <end position="128"/>
    </location>
</feature>
<reference evidence="2 3" key="1">
    <citation type="submission" date="2020-08" db="EMBL/GenBank/DDBJ databases">
        <title>Novel species isolated from subtropical streams in China.</title>
        <authorList>
            <person name="Lu H."/>
        </authorList>
    </citation>
    <scope>NUCLEOTIDE SEQUENCE [LARGE SCALE GENOMIC DNA]</scope>
    <source>
        <strain evidence="2 3">CY18W</strain>
    </source>
</reference>
<gene>
    <name evidence="2" type="ORF">H8L32_23170</name>
</gene>
<accession>A0ABR6ZXK1</accession>
<keyword evidence="1" id="KW-0472">Membrane</keyword>
<feature type="transmembrane region" description="Helical" evidence="1">
    <location>
        <begin position="159"/>
        <end position="178"/>
    </location>
</feature>